<name>A0A364NCD0_STELY</name>
<feature type="compositionally biased region" description="Polar residues" evidence="1">
    <location>
        <begin position="180"/>
        <end position="201"/>
    </location>
</feature>
<feature type="region of interest" description="Disordered" evidence="1">
    <location>
        <begin position="168"/>
        <end position="208"/>
    </location>
</feature>
<evidence type="ECO:0000256" key="1">
    <source>
        <dbReference type="SAM" id="MobiDB-lite"/>
    </source>
</evidence>
<comment type="caution">
    <text evidence="3">The sequence shown here is derived from an EMBL/GenBank/DDBJ whole genome shotgun (WGS) entry which is preliminary data.</text>
</comment>
<feature type="chain" id="PRO_5016916877" evidence="2">
    <location>
        <begin position="19"/>
        <end position="230"/>
    </location>
</feature>
<accession>A0A364NCD0</accession>
<evidence type="ECO:0000313" key="4">
    <source>
        <dbReference type="Proteomes" id="UP000249619"/>
    </source>
</evidence>
<reference evidence="4" key="1">
    <citation type="submission" date="2018-05" db="EMBL/GenBank/DDBJ databases">
        <title>Draft genome sequence of Stemphylium lycopersici strain CIDEFI 213.</title>
        <authorList>
            <person name="Medina R."/>
            <person name="Franco M.E.E."/>
            <person name="Lucentini C.G."/>
            <person name="Saparrat M.C.N."/>
            <person name="Balatti P.A."/>
        </authorList>
    </citation>
    <scope>NUCLEOTIDE SEQUENCE [LARGE SCALE GENOMIC DNA]</scope>
    <source>
        <strain evidence="4">CIDEFI 213</strain>
    </source>
</reference>
<sequence length="230" mass="22970">MRSFTLTTTAALAATATASTVTLKAKPCSTASTTASNLLTVSLDTASPIPQDLTQICGLSVLSASASVSLDTITCRIYSDAAGTSPTEDLLSLGQDMEFVQGKVNKASLLCKTTRPVDARLHAVGRVPRAEFKNTTSTHLMVASGSPPAMTTAHMSLQTAAASAAVSGSAGLGSSHHGKNGTSLSATATPTQTSSEAQASETGEGESGAVKVGAGWGFGVLVAGVVAILL</sequence>
<keyword evidence="4" id="KW-1185">Reference proteome</keyword>
<dbReference type="AlphaFoldDB" id="A0A364NCD0"/>
<protein>
    <submittedName>
        <fullName evidence="3">Uncharacterized protein</fullName>
    </submittedName>
</protein>
<evidence type="ECO:0000256" key="2">
    <source>
        <dbReference type="SAM" id="SignalP"/>
    </source>
</evidence>
<feature type="signal peptide" evidence="2">
    <location>
        <begin position="1"/>
        <end position="18"/>
    </location>
</feature>
<proteinExistence type="predicted"/>
<keyword evidence="2" id="KW-0732">Signal</keyword>
<evidence type="ECO:0000313" key="3">
    <source>
        <dbReference type="EMBL" id="RAR15004.1"/>
    </source>
</evidence>
<dbReference type="EMBL" id="QGDH01000016">
    <property type="protein sequence ID" value="RAR15004.1"/>
    <property type="molecule type" value="Genomic_DNA"/>
</dbReference>
<organism evidence="3 4">
    <name type="scientific">Stemphylium lycopersici</name>
    <name type="common">Tomato gray leaf spot disease fungus</name>
    <name type="synonym">Thyrospora lycopersici</name>
    <dbReference type="NCBI Taxonomy" id="183478"/>
    <lineage>
        <taxon>Eukaryota</taxon>
        <taxon>Fungi</taxon>
        <taxon>Dikarya</taxon>
        <taxon>Ascomycota</taxon>
        <taxon>Pezizomycotina</taxon>
        <taxon>Dothideomycetes</taxon>
        <taxon>Pleosporomycetidae</taxon>
        <taxon>Pleosporales</taxon>
        <taxon>Pleosporineae</taxon>
        <taxon>Pleosporaceae</taxon>
        <taxon>Stemphylium</taxon>
    </lineage>
</organism>
<gene>
    <name evidence="3" type="ORF">DDE83_001640</name>
</gene>
<dbReference type="Proteomes" id="UP000249619">
    <property type="component" value="Unassembled WGS sequence"/>
</dbReference>